<protein>
    <recommendedName>
        <fullName evidence="2">SEC7 domain-containing protein</fullName>
    </recommendedName>
</protein>
<evidence type="ECO:0000313" key="4">
    <source>
        <dbReference type="Proteomes" id="UP000716291"/>
    </source>
</evidence>
<dbReference type="InterPro" id="IPR000904">
    <property type="entry name" value="Sec7_dom"/>
</dbReference>
<dbReference type="SUPFAM" id="SSF48425">
    <property type="entry name" value="Sec7 domain"/>
    <property type="match status" value="1"/>
</dbReference>
<dbReference type="CDD" id="cd00171">
    <property type="entry name" value="Sec7"/>
    <property type="match status" value="1"/>
</dbReference>
<dbReference type="SMART" id="SM00222">
    <property type="entry name" value="Sec7"/>
    <property type="match status" value="1"/>
</dbReference>
<sequence>MKKGLGKLLFRTKRSKSIDIDNNKKSEERPRKDIIVNDTIYKPIYQPYHAPPSNENRESTGSCSIYSTFGRDSLEEIDPQKEIKKDNIVQVTSEEEDNETITTTDEEGEDQTFVDATGSFQEEIKKEKTSARLSKRLSGGHFGSAGGLMLSIMVSEEQSSNPPPEDIAESMINWKRQSGQIINKLIIEEDDNDVEVFVGKEEDEARECAKKLWHEDETFVQREKIAEWLGQSKSLNASALSEYMSYFDFKTMRIDSSFRKVCSKLYFRAEAQQIDRILEAFAQRYWECNPKTVFRNADTVYAVVYSLLLLNTDLHVAQGNYTRMTRQTFIRNTMSTIKDQPANKKESFTPAWETHIESYLKDLYISVKHNQILHPLSQQQVGNDLLNPLNEMTSATRRLSIMGTKRMNDFKRNINTIMHKSSARESVFFQDDPTPRKSTSSANKPRSPYATLRSPRRESFSSTHSTTSSNQCLPSNSKSTADGRPLTPPGISHQFDDPLLDRPPYYKEGVVMHKHLLESANHKAKHREWRECLLVVGHGQLKMHGIHSDSNNDLLTSSSILMRAGGASFANLSDTLTRQSQSSYSVVPKSSVSTSSSSGSVDNRWTVFAQPLGSIRLNHSLSNPLPPPGYNRQRPFVFAIQEPNGGVFLFQTKSQEQTLEWVTTCNYWAARESKEPLQGGIGNIEYGWGSCLDLESDKGTHSPDAVHISTWVPPAPTMVSSNLDEISQYDALRKYLDSLNEEINQHGDIKYKMLTKFPPKSQNHSKVLSNWEAKSKYMLHEIIKYQNYCDVLEKSISEKQETSLNDFKE</sequence>
<feature type="compositionally biased region" description="Polar residues" evidence="1">
    <location>
        <begin position="470"/>
        <end position="480"/>
    </location>
</feature>
<feature type="region of interest" description="Disordered" evidence="1">
    <location>
        <begin position="424"/>
        <end position="499"/>
    </location>
</feature>
<proteinExistence type="predicted"/>
<dbReference type="Gene3D" id="1.10.1000.11">
    <property type="entry name" value="Arf Nucleotide-binding Site Opener,domain 2"/>
    <property type="match status" value="1"/>
</dbReference>
<dbReference type="Pfam" id="PF15410">
    <property type="entry name" value="PH_9"/>
    <property type="match status" value="1"/>
</dbReference>
<dbReference type="InterPro" id="IPR011993">
    <property type="entry name" value="PH-like_dom_sf"/>
</dbReference>
<keyword evidence="4" id="KW-1185">Reference proteome</keyword>
<dbReference type="InterPro" id="IPR035999">
    <property type="entry name" value="Sec7_dom_sf"/>
</dbReference>
<evidence type="ECO:0000259" key="2">
    <source>
        <dbReference type="PROSITE" id="PS50190"/>
    </source>
</evidence>
<dbReference type="PANTHER" id="PTHR10663:SF373">
    <property type="entry name" value="PH AND SEC7 DOMAIN-CONTAINING PROTEIN C11E3.11C"/>
    <property type="match status" value="1"/>
</dbReference>
<name>A0A9P6XCU5_RHIOR</name>
<accession>A0A9P6XCU5</accession>
<gene>
    <name evidence="3" type="ORF">G6F64_004402</name>
</gene>
<dbReference type="InterPro" id="IPR023394">
    <property type="entry name" value="Sec7_C_sf"/>
</dbReference>
<feature type="domain" description="SEC7" evidence="2">
    <location>
        <begin position="161"/>
        <end position="370"/>
    </location>
</feature>
<evidence type="ECO:0000313" key="3">
    <source>
        <dbReference type="EMBL" id="KAG1310655.1"/>
    </source>
</evidence>
<dbReference type="EMBL" id="JAANQT010000479">
    <property type="protein sequence ID" value="KAG1310655.1"/>
    <property type="molecule type" value="Genomic_DNA"/>
</dbReference>
<dbReference type="PROSITE" id="PS50190">
    <property type="entry name" value="SEC7"/>
    <property type="match status" value="1"/>
</dbReference>
<dbReference type="PANTHER" id="PTHR10663">
    <property type="entry name" value="GUANYL-NUCLEOTIDE EXCHANGE FACTOR"/>
    <property type="match status" value="1"/>
</dbReference>
<dbReference type="AlphaFoldDB" id="A0A9P6XCU5"/>
<organism evidence="3 4">
    <name type="scientific">Rhizopus oryzae</name>
    <name type="common">Mucormycosis agent</name>
    <name type="synonym">Rhizopus arrhizus var. delemar</name>
    <dbReference type="NCBI Taxonomy" id="64495"/>
    <lineage>
        <taxon>Eukaryota</taxon>
        <taxon>Fungi</taxon>
        <taxon>Fungi incertae sedis</taxon>
        <taxon>Mucoromycota</taxon>
        <taxon>Mucoromycotina</taxon>
        <taxon>Mucoromycetes</taxon>
        <taxon>Mucorales</taxon>
        <taxon>Mucorineae</taxon>
        <taxon>Rhizopodaceae</taxon>
        <taxon>Rhizopus</taxon>
    </lineage>
</organism>
<feature type="region of interest" description="Disordered" evidence="1">
    <location>
        <begin position="16"/>
        <end position="35"/>
    </location>
</feature>
<dbReference type="Gene3D" id="2.30.29.30">
    <property type="entry name" value="Pleckstrin-homology domain (PH domain)/Phosphotyrosine-binding domain (PTB)"/>
    <property type="match status" value="1"/>
</dbReference>
<dbReference type="Proteomes" id="UP000716291">
    <property type="component" value="Unassembled WGS sequence"/>
</dbReference>
<evidence type="ECO:0000256" key="1">
    <source>
        <dbReference type="SAM" id="MobiDB-lite"/>
    </source>
</evidence>
<feature type="compositionally biased region" description="Low complexity" evidence="1">
    <location>
        <begin position="460"/>
        <end position="469"/>
    </location>
</feature>
<dbReference type="Pfam" id="PF01369">
    <property type="entry name" value="Sec7"/>
    <property type="match status" value="1"/>
</dbReference>
<dbReference type="InterPro" id="IPR041681">
    <property type="entry name" value="PH_9"/>
</dbReference>
<dbReference type="GO" id="GO:0032012">
    <property type="term" value="P:regulation of ARF protein signal transduction"/>
    <property type="evidence" value="ECO:0007669"/>
    <property type="project" value="InterPro"/>
</dbReference>
<reference evidence="3" key="1">
    <citation type="journal article" date="2020" name="Microb. Genom.">
        <title>Genetic diversity of clinical and environmental Mucorales isolates obtained from an investigation of mucormycosis cases among solid organ transplant recipients.</title>
        <authorList>
            <person name="Nguyen M.H."/>
            <person name="Kaul D."/>
            <person name="Muto C."/>
            <person name="Cheng S.J."/>
            <person name="Richter R.A."/>
            <person name="Bruno V.M."/>
            <person name="Liu G."/>
            <person name="Beyhan S."/>
            <person name="Sundermann A.J."/>
            <person name="Mounaud S."/>
            <person name="Pasculle A.W."/>
            <person name="Nierman W.C."/>
            <person name="Driscoll E."/>
            <person name="Cumbie R."/>
            <person name="Clancy C.J."/>
            <person name="Dupont C.L."/>
        </authorList>
    </citation>
    <scope>NUCLEOTIDE SEQUENCE</scope>
    <source>
        <strain evidence="3">GL11</strain>
    </source>
</reference>
<dbReference type="SUPFAM" id="SSF50729">
    <property type="entry name" value="PH domain-like"/>
    <property type="match status" value="1"/>
</dbReference>
<dbReference type="GO" id="GO:0005085">
    <property type="term" value="F:guanyl-nucleotide exchange factor activity"/>
    <property type="evidence" value="ECO:0007669"/>
    <property type="project" value="InterPro"/>
</dbReference>
<comment type="caution">
    <text evidence="3">The sequence shown here is derived from an EMBL/GenBank/DDBJ whole genome shotgun (WGS) entry which is preliminary data.</text>
</comment>